<evidence type="ECO:0000313" key="10">
    <source>
        <dbReference type="Proteomes" id="UP000295668"/>
    </source>
</evidence>
<feature type="binding site" evidence="7">
    <location>
        <position position="213"/>
    </location>
    <ligand>
        <name>Mg(2+)</name>
        <dbReference type="ChEBI" id="CHEBI:18420"/>
        <label>1</label>
        <note>catalytic</note>
    </ligand>
</feature>
<keyword evidence="6 7" id="KW-0460">Magnesium</keyword>
<evidence type="ECO:0000256" key="5">
    <source>
        <dbReference type="ARBA" id="ARBA00022801"/>
    </source>
</evidence>
<dbReference type="RefSeq" id="WP_133261886.1">
    <property type="nucleotide sequence ID" value="NZ_SJCY01000003.1"/>
</dbReference>
<feature type="binding site" evidence="7">
    <location>
        <position position="87"/>
    </location>
    <ligand>
        <name>Mg(2+)</name>
        <dbReference type="ChEBI" id="CHEBI:18420"/>
        <label>1</label>
        <note>catalytic</note>
    </ligand>
</feature>
<dbReference type="PRINTS" id="PR00377">
    <property type="entry name" value="IMPHPHTASES"/>
</dbReference>
<evidence type="ECO:0000256" key="1">
    <source>
        <dbReference type="ARBA" id="ARBA00001033"/>
    </source>
</evidence>
<organism evidence="9 10">
    <name type="scientific">Pedobacter changchengzhani</name>
    <dbReference type="NCBI Taxonomy" id="2529274"/>
    <lineage>
        <taxon>Bacteria</taxon>
        <taxon>Pseudomonadati</taxon>
        <taxon>Bacteroidota</taxon>
        <taxon>Sphingobacteriia</taxon>
        <taxon>Sphingobacteriales</taxon>
        <taxon>Sphingobacteriaceae</taxon>
        <taxon>Pedobacter</taxon>
    </lineage>
</organism>
<sequence>MDYELLCNKVISIVRLTANFIRKEALQFDLDKIEYKGLNDMVSYVDKTAEEKLVLNLEKLLPDAGFLTEEKTSTKKGKTYTWIIDPLDGTTNFIHGIPTFAISVALYEEGKPVIGVVYEINRGEMFYSYKGGPAFLNRKEIHVSVNPDYKSSLLATGFPFYEFDKQPEYLNLLSDLMKKCHGIRRIGAAAVDLAYLACGRFDAYFEYTIQPWDIAAGCFIVEQAGGEVFDFNGQKDYLAKKEIVATNGLLTQALFESINKHFKN</sequence>
<dbReference type="SUPFAM" id="SSF56655">
    <property type="entry name" value="Carbohydrate phosphatase"/>
    <property type="match status" value="1"/>
</dbReference>
<dbReference type="CDD" id="cd01639">
    <property type="entry name" value="IMPase"/>
    <property type="match status" value="1"/>
</dbReference>
<dbReference type="Pfam" id="PF00459">
    <property type="entry name" value="Inositol_P"/>
    <property type="match status" value="1"/>
</dbReference>
<protein>
    <recommendedName>
        <fullName evidence="8">Inositol-1-monophosphatase</fullName>
        <ecNumber evidence="8">3.1.3.25</ecNumber>
    </recommendedName>
</protein>
<name>A0A4R5MMG8_9SPHI</name>
<evidence type="ECO:0000313" key="9">
    <source>
        <dbReference type="EMBL" id="TDG36940.1"/>
    </source>
</evidence>
<feature type="binding site" evidence="7">
    <location>
        <position position="69"/>
    </location>
    <ligand>
        <name>Mg(2+)</name>
        <dbReference type="ChEBI" id="CHEBI:18420"/>
        <label>1</label>
        <note>catalytic</note>
    </ligand>
</feature>
<evidence type="ECO:0000256" key="6">
    <source>
        <dbReference type="ARBA" id="ARBA00022842"/>
    </source>
</evidence>
<dbReference type="PANTHER" id="PTHR20854:SF4">
    <property type="entry name" value="INOSITOL-1-MONOPHOSPHATASE-RELATED"/>
    <property type="match status" value="1"/>
</dbReference>
<keyword evidence="5 8" id="KW-0378">Hydrolase</keyword>
<dbReference type="PROSITE" id="PS00630">
    <property type="entry name" value="IMP_2"/>
    <property type="match status" value="1"/>
</dbReference>
<keyword evidence="4 7" id="KW-0479">Metal-binding</keyword>
<dbReference type="InterPro" id="IPR020550">
    <property type="entry name" value="Inositol_monophosphatase_CS"/>
</dbReference>
<dbReference type="PANTHER" id="PTHR20854">
    <property type="entry name" value="INOSITOL MONOPHOSPHATASE"/>
    <property type="match status" value="1"/>
</dbReference>
<dbReference type="Gene3D" id="3.30.540.10">
    <property type="entry name" value="Fructose-1,6-Bisphosphatase, subunit A, domain 1"/>
    <property type="match status" value="1"/>
</dbReference>
<dbReference type="Gene3D" id="3.40.190.80">
    <property type="match status" value="1"/>
</dbReference>
<dbReference type="GO" id="GO:0006020">
    <property type="term" value="P:inositol metabolic process"/>
    <property type="evidence" value="ECO:0007669"/>
    <property type="project" value="TreeGrafter"/>
</dbReference>
<dbReference type="GO" id="GO:0046872">
    <property type="term" value="F:metal ion binding"/>
    <property type="evidence" value="ECO:0007669"/>
    <property type="project" value="UniProtKB-KW"/>
</dbReference>
<gene>
    <name evidence="9" type="ORF">EZJ43_06570</name>
</gene>
<dbReference type="PRINTS" id="PR01959">
    <property type="entry name" value="SBIMPHPHTASE"/>
</dbReference>
<keyword evidence="10" id="KW-1185">Reference proteome</keyword>
<dbReference type="InterPro" id="IPR033942">
    <property type="entry name" value="IMPase"/>
</dbReference>
<dbReference type="GO" id="GO:0046854">
    <property type="term" value="P:phosphatidylinositol phosphate biosynthetic process"/>
    <property type="evidence" value="ECO:0007669"/>
    <property type="project" value="InterPro"/>
</dbReference>
<comment type="cofactor">
    <cofactor evidence="2 7 8">
        <name>Mg(2+)</name>
        <dbReference type="ChEBI" id="CHEBI:18420"/>
    </cofactor>
</comment>
<accession>A0A4R5MMG8</accession>
<dbReference type="EC" id="3.1.3.25" evidence="8"/>
<feature type="binding site" evidence="7">
    <location>
        <position position="88"/>
    </location>
    <ligand>
        <name>Mg(2+)</name>
        <dbReference type="ChEBI" id="CHEBI:18420"/>
        <label>1</label>
        <note>catalytic</note>
    </ligand>
</feature>
<proteinExistence type="inferred from homology"/>
<dbReference type="InterPro" id="IPR000760">
    <property type="entry name" value="Inositol_monophosphatase-like"/>
</dbReference>
<evidence type="ECO:0000256" key="8">
    <source>
        <dbReference type="RuleBase" id="RU364068"/>
    </source>
</evidence>
<feature type="binding site" evidence="7">
    <location>
        <position position="85"/>
    </location>
    <ligand>
        <name>Mg(2+)</name>
        <dbReference type="ChEBI" id="CHEBI:18420"/>
        <label>1</label>
        <note>catalytic</note>
    </ligand>
</feature>
<dbReference type="EMBL" id="SJCY01000003">
    <property type="protein sequence ID" value="TDG36940.1"/>
    <property type="molecule type" value="Genomic_DNA"/>
</dbReference>
<dbReference type="Proteomes" id="UP000295668">
    <property type="component" value="Unassembled WGS sequence"/>
</dbReference>
<dbReference type="PROSITE" id="PS00629">
    <property type="entry name" value="IMP_1"/>
    <property type="match status" value="1"/>
</dbReference>
<comment type="similarity">
    <text evidence="3 8">Belongs to the inositol monophosphatase superfamily.</text>
</comment>
<reference evidence="9 10" key="1">
    <citation type="submission" date="2019-02" db="EMBL/GenBank/DDBJ databases">
        <title>Pedobacter sp. nov., a novel speices isolated from soil of pinguins habitat in Antarcitica.</title>
        <authorList>
            <person name="He R.-H."/>
        </authorList>
    </citation>
    <scope>NUCLEOTIDE SEQUENCE [LARGE SCALE GENOMIC DNA]</scope>
    <source>
        <strain evidence="9 10">E01020</strain>
    </source>
</reference>
<dbReference type="FunFam" id="3.30.540.10:FF:000003">
    <property type="entry name" value="Inositol-1-monophosphatase"/>
    <property type="match status" value="1"/>
</dbReference>
<evidence type="ECO:0000256" key="2">
    <source>
        <dbReference type="ARBA" id="ARBA00001946"/>
    </source>
</evidence>
<dbReference type="OrthoDB" id="9772456at2"/>
<evidence type="ECO:0000256" key="3">
    <source>
        <dbReference type="ARBA" id="ARBA00009759"/>
    </source>
</evidence>
<evidence type="ECO:0000256" key="4">
    <source>
        <dbReference type="ARBA" id="ARBA00022723"/>
    </source>
</evidence>
<dbReference type="AlphaFoldDB" id="A0A4R5MMG8"/>
<comment type="caution">
    <text evidence="9">The sequence shown here is derived from an EMBL/GenBank/DDBJ whole genome shotgun (WGS) entry which is preliminary data.</text>
</comment>
<dbReference type="GO" id="GO:0008934">
    <property type="term" value="F:inositol monophosphate 1-phosphatase activity"/>
    <property type="evidence" value="ECO:0007669"/>
    <property type="project" value="InterPro"/>
</dbReference>
<dbReference type="InterPro" id="IPR020583">
    <property type="entry name" value="Inositol_monoP_metal-BS"/>
</dbReference>
<comment type="catalytic activity">
    <reaction evidence="1 8">
        <text>a myo-inositol phosphate + H2O = myo-inositol + phosphate</text>
        <dbReference type="Rhea" id="RHEA:24056"/>
        <dbReference type="ChEBI" id="CHEBI:15377"/>
        <dbReference type="ChEBI" id="CHEBI:17268"/>
        <dbReference type="ChEBI" id="CHEBI:43474"/>
        <dbReference type="ChEBI" id="CHEBI:84139"/>
        <dbReference type="EC" id="3.1.3.25"/>
    </reaction>
</comment>
<evidence type="ECO:0000256" key="7">
    <source>
        <dbReference type="PIRSR" id="PIRSR600760-2"/>
    </source>
</evidence>
<dbReference type="InterPro" id="IPR022337">
    <property type="entry name" value="Inositol_monophosphatase_SuhB"/>
</dbReference>
<dbReference type="GO" id="GO:0007165">
    <property type="term" value="P:signal transduction"/>
    <property type="evidence" value="ECO:0007669"/>
    <property type="project" value="TreeGrafter"/>
</dbReference>